<proteinExistence type="predicted"/>
<evidence type="ECO:0000313" key="1">
    <source>
        <dbReference type="EMBL" id="GAI36783.1"/>
    </source>
</evidence>
<accession>X1MZP8</accession>
<name>X1MZP8_9ZZZZ</name>
<dbReference type="SUPFAM" id="SSF49899">
    <property type="entry name" value="Concanavalin A-like lectins/glucanases"/>
    <property type="match status" value="1"/>
</dbReference>
<sequence length="171" mass="17677">MQPNTVAAGARIIDLGNGATSDNIQIQEPTNTGAAFYVYNAATPTSVTSSSALTLKQFHLLEVVDSATTATIYTDGVQGAQNTSMNVITNISRANNSIGKSSSGTNFFNGQIAELLVYSSALTTDQIADVEAYIASRYQISSQVPVAPIVSVATSTLTQPTQVALAANPAA</sequence>
<dbReference type="Pfam" id="PF13385">
    <property type="entry name" value="Laminin_G_3"/>
    <property type="match status" value="1"/>
</dbReference>
<evidence type="ECO:0008006" key="2">
    <source>
        <dbReference type="Google" id="ProtNLM"/>
    </source>
</evidence>
<dbReference type="InterPro" id="IPR013320">
    <property type="entry name" value="ConA-like_dom_sf"/>
</dbReference>
<dbReference type="EMBL" id="BARV01026072">
    <property type="protein sequence ID" value="GAI36783.1"/>
    <property type="molecule type" value="Genomic_DNA"/>
</dbReference>
<dbReference type="AlphaFoldDB" id="X1MZP8"/>
<gene>
    <name evidence="1" type="ORF">S06H3_42202</name>
</gene>
<reference evidence="1" key="1">
    <citation type="journal article" date="2014" name="Front. Microbiol.">
        <title>High frequency of phylogenetically diverse reductive dehalogenase-homologous genes in deep subseafloor sedimentary metagenomes.</title>
        <authorList>
            <person name="Kawai M."/>
            <person name="Futagami T."/>
            <person name="Toyoda A."/>
            <person name="Takaki Y."/>
            <person name="Nishi S."/>
            <person name="Hori S."/>
            <person name="Arai W."/>
            <person name="Tsubouchi T."/>
            <person name="Morono Y."/>
            <person name="Uchiyama I."/>
            <person name="Ito T."/>
            <person name="Fujiyama A."/>
            <person name="Inagaki F."/>
            <person name="Takami H."/>
        </authorList>
    </citation>
    <scope>NUCLEOTIDE SEQUENCE</scope>
    <source>
        <strain evidence="1">Expedition CK06-06</strain>
    </source>
</reference>
<feature type="non-terminal residue" evidence="1">
    <location>
        <position position="171"/>
    </location>
</feature>
<dbReference type="Gene3D" id="2.60.120.200">
    <property type="match status" value="1"/>
</dbReference>
<comment type="caution">
    <text evidence="1">The sequence shown here is derived from an EMBL/GenBank/DDBJ whole genome shotgun (WGS) entry which is preliminary data.</text>
</comment>
<protein>
    <recommendedName>
        <fullName evidence="2">LamG-like jellyroll fold domain-containing protein</fullName>
    </recommendedName>
</protein>
<organism evidence="1">
    <name type="scientific">marine sediment metagenome</name>
    <dbReference type="NCBI Taxonomy" id="412755"/>
    <lineage>
        <taxon>unclassified sequences</taxon>
        <taxon>metagenomes</taxon>
        <taxon>ecological metagenomes</taxon>
    </lineage>
</organism>